<organism evidence="2 3">
    <name type="scientific">Jannaschia ovalis</name>
    <dbReference type="NCBI Taxonomy" id="3038773"/>
    <lineage>
        <taxon>Bacteria</taxon>
        <taxon>Pseudomonadati</taxon>
        <taxon>Pseudomonadota</taxon>
        <taxon>Alphaproteobacteria</taxon>
        <taxon>Rhodobacterales</taxon>
        <taxon>Roseobacteraceae</taxon>
        <taxon>Jannaschia</taxon>
    </lineage>
</organism>
<evidence type="ECO:0000313" key="2">
    <source>
        <dbReference type="EMBL" id="WGH80162.1"/>
    </source>
</evidence>
<evidence type="ECO:0000256" key="1">
    <source>
        <dbReference type="SAM" id="MobiDB-lite"/>
    </source>
</evidence>
<dbReference type="Proteomes" id="UP001243420">
    <property type="component" value="Chromosome"/>
</dbReference>
<sequence length="222" mass="23085">MPAAPAARPDAARALLEMLESGQSAPAPVHLRDLAAQLVAEVEARRADSGTPARDEPGDVARAPARHSPEGRAPRAADDPRAAGRLTLRPPRAPDPMPAADAPGAPAPESADSRRLFSKAAPMALPAAASPRSRLTLSLPRPLVAEDRSTPALAPGHSPEDVRKIVAAARDPQGLGREHPAIIAIGLEDRSPRDQAAALRKLGGGQVRAVHRALRQLAAADR</sequence>
<proteinExistence type="predicted"/>
<feature type="region of interest" description="Disordered" evidence="1">
    <location>
        <begin position="43"/>
        <end position="116"/>
    </location>
</feature>
<dbReference type="RefSeq" id="WP_279967216.1">
    <property type="nucleotide sequence ID" value="NZ_CP122537.1"/>
</dbReference>
<keyword evidence="3" id="KW-1185">Reference proteome</keyword>
<name>A0ABY8LHL9_9RHOB</name>
<reference evidence="2 3" key="1">
    <citation type="submission" date="2023-04" db="EMBL/GenBank/DDBJ databases">
        <title>Jannaschia ovalis sp. nov., a marine bacterium isolated from sea tidal flat.</title>
        <authorList>
            <person name="Kwon D.Y."/>
            <person name="Kim J.-J."/>
        </authorList>
    </citation>
    <scope>NUCLEOTIDE SEQUENCE [LARGE SCALE GENOMIC DNA]</scope>
    <source>
        <strain evidence="2 3">GRR-S6-38</strain>
    </source>
</reference>
<evidence type="ECO:0000313" key="3">
    <source>
        <dbReference type="Proteomes" id="UP001243420"/>
    </source>
</evidence>
<gene>
    <name evidence="2" type="ORF">P8627_07825</name>
</gene>
<accession>A0ABY8LHL9</accession>
<protein>
    <submittedName>
        <fullName evidence="2">Uncharacterized protein</fullName>
    </submittedName>
</protein>
<feature type="compositionally biased region" description="Low complexity" evidence="1">
    <location>
        <begin position="98"/>
        <end position="110"/>
    </location>
</feature>
<dbReference type="EMBL" id="CP122537">
    <property type="protein sequence ID" value="WGH80162.1"/>
    <property type="molecule type" value="Genomic_DNA"/>
</dbReference>
<feature type="compositionally biased region" description="Basic and acidic residues" evidence="1">
    <location>
        <begin position="43"/>
        <end position="59"/>
    </location>
</feature>
<feature type="compositionally biased region" description="Basic and acidic residues" evidence="1">
    <location>
        <begin position="67"/>
        <end position="82"/>
    </location>
</feature>